<evidence type="ECO:0008006" key="2">
    <source>
        <dbReference type="Google" id="ProtNLM"/>
    </source>
</evidence>
<dbReference type="AlphaFoldDB" id="A0A1B2EBM8"/>
<gene>
    <name evidence="1" type="ORF">BB934_03365</name>
</gene>
<evidence type="ECO:0000313" key="1">
    <source>
        <dbReference type="EMBL" id="ANY77378.1"/>
    </source>
</evidence>
<proteinExistence type="predicted"/>
<dbReference type="Pfam" id="PF20099">
    <property type="entry name" value="DUF6489"/>
    <property type="match status" value="1"/>
</dbReference>
<dbReference type="OrthoDB" id="5740990at2"/>
<sequence length="79" mass="9108">MKVTMNVDCTPEEARTFFGLPDVQPMQEHLMSEMQERLSANLRSMEPDAMIRAWLPTAVKGFEQWQEMLASQMSSARTK</sequence>
<dbReference type="InterPro" id="IPR045502">
    <property type="entry name" value="DUF6489"/>
</dbReference>
<organism evidence="1">
    <name type="scientific">Microvirga ossetica</name>
    <dbReference type="NCBI Taxonomy" id="1882682"/>
    <lineage>
        <taxon>Bacteria</taxon>
        <taxon>Pseudomonadati</taxon>
        <taxon>Pseudomonadota</taxon>
        <taxon>Alphaproteobacteria</taxon>
        <taxon>Hyphomicrobiales</taxon>
        <taxon>Methylobacteriaceae</taxon>
        <taxon>Microvirga</taxon>
    </lineage>
</organism>
<dbReference type="KEGG" id="moc:BB934_03365"/>
<accession>A0A1B2EBM8</accession>
<dbReference type="EMBL" id="CP016616">
    <property type="protein sequence ID" value="ANY77378.1"/>
    <property type="molecule type" value="Genomic_DNA"/>
</dbReference>
<name>A0A1B2EBM8_9HYPH</name>
<protein>
    <recommendedName>
        <fullName evidence="2">Ribosomal protein S1</fullName>
    </recommendedName>
</protein>
<reference evidence="1" key="1">
    <citation type="submission" date="2016-07" db="EMBL/GenBank/DDBJ databases">
        <title>Microvirga ossetica sp. nov. a new species of rhizobia isolated from root nodules of the legume species Vicia alpestris Steven originated from North Ossetia region in the Caucasus.</title>
        <authorList>
            <person name="Safronova V.I."/>
            <person name="Kuznetsova I.G."/>
            <person name="Sazanova A.L."/>
            <person name="Belimov A."/>
            <person name="Andronov E."/>
            <person name="Osledkin Y.S."/>
            <person name="Onishchuk O.P."/>
            <person name="Kurchak O.N."/>
            <person name="Shaposhnikov A.I."/>
            <person name="Willems A."/>
            <person name="Tikhonovich I.A."/>
        </authorList>
    </citation>
    <scope>NUCLEOTIDE SEQUENCE [LARGE SCALE GENOMIC DNA]</scope>
    <source>
        <strain evidence="1">V5/3M</strain>
    </source>
</reference>